<organism evidence="8 9">
    <name type="scientific">Candidatus Giovannonibacteria bacterium RIFCSPLOWO2_01_FULL_46_32</name>
    <dbReference type="NCBI Taxonomy" id="1798353"/>
    <lineage>
        <taxon>Bacteria</taxon>
        <taxon>Candidatus Giovannoniibacteriota</taxon>
    </lineage>
</organism>
<evidence type="ECO:0000256" key="5">
    <source>
        <dbReference type="ARBA" id="ARBA00022989"/>
    </source>
</evidence>
<evidence type="ECO:0000256" key="6">
    <source>
        <dbReference type="ARBA" id="ARBA00023136"/>
    </source>
</evidence>
<evidence type="ECO:0000313" key="9">
    <source>
        <dbReference type="Proteomes" id="UP000177346"/>
    </source>
</evidence>
<proteinExistence type="inferred from homology"/>
<evidence type="ECO:0000256" key="3">
    <source>
        <dbReference type="ARBA" id="ARBA00022475"/>
    </source>
</evidence>
<dbReference type="InterPro" id="IPR051907">
    <property type="entry name" value="DoxX-like_oxidoreductase"/>
</dbReference>
<feature type="transmembrane region" description="Helical" evidence="7">
    <location>
        <begin position="80"/>
        <end position="96"/>
    </location>
</feature>
<feature type="transmembrane region" description="Helical" evidence="7">
    <location>
        <begin position="56"/>
        <end position="74"/>
    </location>
</feature>
<reference evidence="8 9" key="1">
    <citation type="journal article" date="2016" name="Nat. Commun.">
        <title>Thousands of microbial genomes shed light on interconnected biogeochemical processes in an aquifer system.</title>
        <authorList>
            <person name="Anantharaman K."/>
            <person name="Brown C.T."/>
            <person name="Hug L.A."/>
            <person name="Sharon I."/>
            <person name="Castelle C.J."/>
            <person name="Probst A.J."/>
            <person name="Thomas B.C."/>
            <person name="Singh A."/>
            <person name="Wilkins M.J."/>
            <person name="Karaoz U."/>
            <person name="Brodie E.L."/>
            <person name="Williams K.H."/>
            <person name="Hubbard S.S."/>
            <person name="Banfield J.F."/>
        </authorList>
    </citation>
    <scope>NUCLEOTIDE SEQUENCE [LARGE SCALE GENOMIC DNA]</scope>
</reference>
<comment type="subcellular location">
    <subcellularLocation>
        <location evidence="1">Cell membrane</location>
        <topology evidence="1">Multi-pass membrane protein</topology>
    </subcellularLocation>
</comment>
<dbReference type="PANTHER" id="PTHR33452">
    <property type="entry name" value="OXIDOREDUCTASE CATD-RELATED"/>
    <property type="match status" value="1"/>
</dbReference>
<evidence type="ECO:0000256" key="4">
    <source>
        <dbReference type="ARBA" id="ARBA00022692"/>
    </source>
</evidence>
<dbReference type="Pfam" id="PF07681">
    <property type="entry name" value="DoxX"/>
    <property type="match status" value="1"/>
</dbReference>
<evidence type="ECO:0000256" key="7">
    <source>
        <dbReference type="SAM" id="Phobius"/>
    </source>
</evidence>
<gene>
    <name evidence="8" type="ORF">A3B19_02720</name>
</gene>
<name>A0A1F5XHV5_9BACT</name>
<dbReference type="PANTHER" id="PTHR33452:SF1">
    <property type="entry name" value="INNER MEMBRANE PROTEIN YPHA-RELATED"/>
    <property type="match status" value="1"/>
</dbReference>
<protein>
    <recommendedName>
        <fullName evidence="10">DoxX family protein</fullName>
    </recommendedName>
</protein>
<keyword evidence="5 7" id="KW-1133">Transmembrane helix</keyword>
<sequence>MLSIFPQFLDYGFYAPTILRVALGAIFLAHGWQKLVSDKVQFAGWFESMKFRPGKFWAWLVTLAEFLGGICLIVGFLTQLAALVLAVQFLAILLWFKRGQKFIGGLSAGEAGWEFDFLILLALLALLVLGPGALAIDLPL</sequence>
<evidence type="ECO:0000313" key="8">
    <source>
        <dbReference type="EMBL" id="OGF87469.1"/>
    </source>
</evidence>
<keyword evidence="4 7" id="KW-0812">Transmembrane</keyword>
<evidence type="ECO:0008006" key="10">
    <source>
        <dbReference type="Google" id="ProtNLM"/>
    </source>
</evidence>
<keyword evidence="3" id="KW-1003">Cell membrane</keyword>
<accession>A0A1F5XHV5</accession>
<feature type="transmembrane region" description="Helical" evidence="7">
    <location>
        <begin position="117"/>
        <end position="136"/>
    </location>
</feature>
<dbReference type="InterPro" id="IPR032808">
    <property type="entry name" value="DoxX"/>
</dbReference>
<dbReference type="AlphaFoldDB" id="A0A1F5XHV5"/>
<comment type="similarity">
    <text evidence="2">Belongs to the DoxX family.</text>
</comment>
<dbReference type="Proteomes" id="UP000177346">
    <property type="component" value="Unassembled WGS sequence"/>
</dbReference>
<feature type="transmembrane region" description="Helical" evidence="7">
    <location>
        <begin position="12"/>
        <end position="32"/>
    </location>
</feature>
<dbReference type="GO" id="GO:0005886">
    <property type="term" value="C:plasma membrane"/>
    <property type="evidence" value="ECO:0007669"/>
    <property type="project" value="UniProtKB-SubCell"/>
</dbReference>
<evidence type="ECO:0000256" key="1">
    <source>
        <dbReference type="ARBA" id="ARBA00004651"/>
    </source>
</evidence>
<dbReference type="EMBL" id="MFIF01000005">
    <property type="protein sequence ID" value="OGF87469.1"/>
    <property type="molecule type" value="Genomic_DNA"/>
</dbReference>
<comment type="caution">
    <text evidence="8">The sequence shown here is derived from an EMBL/GenBank/DDBJ whole genome shotgun (WGS) entry which is preliminary data.</text>
</comment>
<evidence type="ECO:0000256" key="2">
    <source>
        <dbReference type="ARBA" id="ARBA00006679"/>
    </source>
</evidence>
<keyword evidence="6 7" id="KW-0472">Membrane</keyword>